<evidence type="ECO:0000313" key="2">
    <source>
        <dbReference type="EMBL" id="CBH14175.1"/>
    </source>
</evidence>
<dbReference type="KEGG" id="tbg:TbgDal_IX2500"/>
<dbReference type="Proteomes" id="UP000002316">
    <property type="component" value="Chromosome 9"/>
</dbReference>
<dbReference type="EMBL" id="FN554972">
    <property type="protein sequence ID" value="CBH14175.1"/>
    <property type="molecule type" value="Genomic_DNA"/>
</dbReference>
<reference evidence="3" key="1">
    <citation type="journal article" date="2010" name="PLoS Negl. Trop. Dis.">
        <title>The genome sequence of Trypanosoma brucei gambiense, causative agent of chronic human african trypanosomiasis.</title>
        <authorList>
            <person name="Jackson A.P."/>
            <person name="Sanders M."/>
            <person name="Berry A."/>
            <person name="McQuillan J."/>
            <person name="Aslett M.A."/>
            <person name="Quail M.A."/>
            <person name="Chukualim B."/>
            <person name="Capewell P."/>
            <person name="MacLeod A."/>
            <person name="Melville S.E."/>
            <person name="Gibson W."/>
            <person name="Barry J.D."/>
            <person name="Berriman M."/>
            <person name="Hertz-Fowler C."/>
        </authorList>
    </citation>
    <scope>NUCLEOTIDE SEQUENCE [LARGE SCALE GENOMIC DNA]</scope>
    <source>
        <strain evidence="3">MHOM/CI/86/DAL972</strain>
    </source>
</reference>
<evidence type="ECO:0000256" key="1">
    <source>
        <dbReference type="SAM" id="MobiDB-lite"/>
    </source>
</evidence>
<sequence length="134" mass="15651">MNASTALPHERHWLHFLSFFSFSHSLHPTPIFQTQFFSSLFFPQLRRRMSVSHKSHTHAHAATNTLWGRLKGEVRLVSVIRPKCQYRPSFQLQKKWEPGGVGDGCGEMEEKKTKKRSFKWQNDQGNRTKGEGRK</sequence>
<dbReference type="GeneID" id="23860244"/>
<organism evidence="2 3">
    <name type="scientific">Trypanosoma brucei gambiense (strain MHOM/CI/86/DAL972)</name>
    <dbReference type="NCBI Taxonomy" id="679716"/>
    <lineage>
        <taxon>Eukaryota</taxon>
        <taxon>Discoba</taxon>
        <taxon>Euglenozoa</taxon>
        <taxon>Kinetoplastea</taxon>
        <taxon>Metakinetoplastina</taxon>
        <taxon>Trypanosomatida</taxon>
        <taxon>Trypanosomatidae</taxon>
        <taxon>Trypanosoma</taxon>
    </lineage>
</organism>
<proteinExistence type="predicted"/>
<gene>
    <name evidence="2" type="ORF">TbgDal_IX2500</name>
</gene>
<name>C9ZXN1_TRYB9</name>
<evidence type="ECO:0000313" key="3">
    <source>
        <dbReference type="Proteomes" id="UP000002316"/>
    </source>
</evidence>
<feature type="region of interest" description="Disordered" evidence="1">
    <location>
        <begin position="99"/>
        <end position="134"/>
    </location>
</feature>
<accession>C9ZXN1</accession>
<dbReference type="RefSeq" id="XP_011776446.1">
    <property type="nucleotide sequence ID" value="XM_011778144.1"/>
</dbReference>
<protein>
    <submittedName>
        <fullName evidence="2">Uncharacterized protein</fullName>
    </submittedName>
</protein>
<dbReference type="AlphaFoldDB" id="C9ZXN1"/>